<dbReference type="PANTHER" id="PTHR20898">
    <property type="entry name" value="DAEDALUS ON 3-RELATED-RELATED"/>
    <property type="match status" value="1"/>
</dbReference>
<dbReference type="OrthoDB" id="7727171at2759"/>
<dbReference type="InterPro" id="IPR010512">
    <property type="entry name" value="DUF1091"/>
</dbReference>
<dbReference type="SMART" id="SM00697">
    <property type="entry name" value="DM8"/>
    <property type="match status" value="1"/>
</dbReference>
<protein>
    <submittedName>
        <fullName evidence="3">Uncharacterized protein LOC108053936</fullName>
    </submittedName>
</protein>
<keyword evidence="2" id="KW-1185">Reference proteome</keyword>
<dbReference type="GeneID" id="108053936"/>
<dbReference type="EnsemblMetazoa" id="XM_017136673.2">
    <property type="protein sequence ID" value="XP_016992162.1"/>
    <property type="gene ID" value="LOC108053936"/>
</dbReference>
<reference evidence="3" key="2">
    <citation type="submission" date="2025-04" db="UniProtKB">
        <authorList>
            <consortium name="RefSeq"/>
        </authorList>
    </citation>
    <scope>IDENTIFICATION</scope>
</reference>
<reference evidence="2" key="1">
    <citation type="journal article" date="2021" name="Elife">
        <title>Highly contiguous assemblies of 101 drosophilid genomes.</title>
        <authorList>
            <person name="Kim B.Y."/>
            <person name="Wang J.R."/>
            <person name="Miller D.E."/>
            <person name="Barmina O."/>
            <person name="Delaney E."/>
            <person name="Thompson A."/>
            <person name="Comeault A.A."/>
            <person name="Peede D."/>
            <person name="D'Agostino E.R."/>
            <person name="Pelaez J."/>
            <person name="Aguilar J.M."/>
            <person name="Haji D."/>
            <person name="Matsunaga T."/>
            <person name="Armstrong E.E."/>
            <person name="Zych M."/>
            <person name="Ogawa Y."/>
            <person name="Stamenkovic-Radak M."/>
            <person name="Jelic M."/>
            <person name="Veselinovic M.S."/>
            <person name="Tanaskovic M."/>
            <person name="Eric P."/>
            <person name="Gao J.J."/>
            <person name="Katoh T.K."/>
            <person name="Toda M.J."/>
            <person name="Watabe H."/>
            <person name="Watada M."/>
            <person name="Davis J.S."/>
            <person name="Moyle L.C."/>
            <person name="Manoli G."/>
            <person name="Bertolini E."/>
            <person name="Kostal V."/>
            <person name="Hawley R.S."/>
            <person name="Takahashi A."/>
            <person name="Jones C.D."/>
            <person name="Price D.K."/>
            <person name="Whiteman N."/>
            <person name="Kopp A."/>
            <person name="Matute D.R."/>
            <person name="Petrov D.A."/>
        </authorList>
    </citation>
    <scope>NUCLEOTIDE SEQUENCE [LARGE SCALE GENOMIC DNA]</scope>
</reference>
<dbReference type="RefSeq" id="XP_016992162.1">
    <property type="nucleotide sequence ID" value="XM_017136673.1"/>
</dbReference>
<dbReference type="AlphaFoldDB" id="A0A6P4FR05"/>
<sequence>MKEVYSKFEFTNIKCTSLDPDFCNFEYCRLKSVNRTYKYVTLKVNLYKIPITKAGLNFAFFKRYNGYQPFLYNISVDVCKVIKYPKSNPVFTFAHSLFRDSSNINHTCPYNNDLIVDKLSAEFVNTQFTKTLPFPQGDYLFQTIWLADNIRRAEVKVYGTLS</sequence>
<evidence type="ECO:0000313" key="3">
    <source>
        <dbReference type="RefSeq" id="XP_016992162.1"/>
    </source>
</evidence>
<dbReference type="PANTHER" id="PTHR20898:SF0">
    <property type="entry name" value="DAEDALUS ON 3-RELATED"/>
    <property type="match status" value="1"/>
</dbReference>
<gene>
    <name evidence="3" type="primary">LOC108053936</name>
    <name evidence="1" type="synonym">108053936</name>
</gene>
<name>A0A6P4FR05_DRORH</name>
<evidence type="ECO:0000313" key="2">
    <source>
        <dbReference type="Proteomes" id="UP001652680"/>
    </source>
</evidence>
<evidence type="ECO:0000313" key="1">
    <source>
        <dbReference type="EnsemblMetazoa" id="XP_016992162.1"/>
    </source>
</evidence>
<dbReference type="Proteomes" id="UP001652680">
    <property type="component" value="Unassembled WGS sequence"/>
</dbReference>
<accession>A0A6P4FR05</accession>
<organism evidence="3">
    <name type="scientific">Drosophila rhopaloa</name>
    <name type="common">Fruit fly</name>
    <dbReference type="NCBI Taxonomy" id="1041015"/>
    <lineage>
        <taxon>Eukaryota</taxon>
        <taxon>Metazoa</taxon>
        <taxon>Ecdysozoa</taxon>
        <taxon>Arthropoda</taxon>
        <taxon>Hexapoda</taxon>
        <taxon>Insecta</taxon>
        <taxon>Pterygota</taxon>
        <taxon>Neoptera</taxon>
        <taxon>Endopterygota</taxon>
        <taxon>Diptera</taxon>
        <taxon>Brachycera</taxon>
        <taxon>Muscomorpha</taxon>
        <taxon>Ephydroidea</taxon>
        <taxon>Drosophilidae</taxon>
        <taxon>Drosophila</taxon>
        <taxon>Sophophora</taxon>
    </lineage>
</organism>
<dbReference type="Pfam" id="PF06477">
    <property type="entry name" value="DUF1091"/>
    <property type="match status" value="1"/>
</dbReference>
<proteinExistence type="predicted"/>
<reference evidence="1" key="3">
    <citation type="submission" date="2025-05" db="UniProtKB">
        <authorList>
            <consortium name="EnsemblMetazoa"/>
        </authorList>
    </citation>
    <scope>IDENTIFICATION</scope>
</reference>